<proteinExistence type="predicted"/>
<reference evidence="1 2" key="1">
    <citation type="submission" date="2017-06" db="EMBL/GenBank/DDBJ databases">
        <title>Sequencing and comparative analysis of myxobacterial genomes.</title>
        <authorList>
            <person name="Rupp O."/>
            <person name="Goesmann A."/>
            <person name="Sogaard-Andersen L."/>
        </authorList>
    </citation>
    <scope>NUCLEOTIDE SEQUENCE [LARGE SCALE GENOMIC DNA]</scope>
    <source>
        <strain evidence="1 2">DSM 52655</strain>
    </source>
</reference>
<dbReference type="KEGG" id="cfus:CYFUS_000245"/>
<dbReference type="PROSITE" id="PS51257">
    <property type="entry name" value="PROKAR_LIPOPROTEIN"/>
    <property type="match status" value="1"/>
</dbReference>
<evidence type="ECO:0000313" key="2">
    <source>
        <dbReference type="Proteomes" id="UP000217257"/>
    </source>
</evidence>
<gene>
    <name evidence="1" type="ORF">CYFUS_000245</name>
</gene>
<protein>
    <recommendedName>
        <fullName evidence="3">Lipoprotein</fullName>
    </recommendedName>
</protein>
<dbReference type="Proteomes" id="UP000217257">
    <property type="component" value="Chromosome"/>
</dbReference>
<dbReference type="AlphaFoldDB" id="A0A250IU95"/>
<dbReference type="EMBL" id="CP022098">
    <property type="protein sequence ID" value="ATB34838.1"/>
    <property type="molecule type" value="Genomic_DNA"/>
</dbReference>
<sequence length="146" mass="14852">MTKGNEMTKSILSAFAIALLAMGCGQPSEEILTTGTQSKNNEVAVEGGQEEGRVSAMALCGTGLYCSASAANGATGCQQYTGGPTIYCCPSGYGLINGSCVPPCGTGLFCGWNYVSGSNVCVQNPSNTTAIYCCPYGKSYTSTGCI</sequence>
<organism evidence="1 2">
    <name type="scientific">Cystobacter fuscus</name>
    <dbReference type="NCBI Taxonomy" id="43"/>
    <lineage>
        <taxon>Bacteria</taxon>
        <taxon>Pseudomonadati</taxon>
        <taxon>Myxococcota</taxon>
        <taxon>Myxococcia</taxon>
        <taxon>Myxococcales</taxon>
        <taxon>Cystobacterineae</taxon>
        <taxon>Archangiaceae</taxon>
        <taxon>Cystobacter</taxon>
    </lineage>
</organism>
<evidence type="ECO:0008006" key="3">
    <source>
        <dbReference type="Google" id="ProtNLM"/>
    </source>
</evidence>
<accession>A0A250IU95</accession>
<evidence type="ECO:0000313" key="1">
    <source>
        <dbReference type="EMBL" id="ATB34838.1"/>
    </source>
</evidence>
<name>A0A250IU95_9BACT</name>